<evidence type="ECO:0000256" key="7">
    <source>
        <dbReference type="ARBA" id="ARBA00023157"/>
    </source>
</evidence>
<organism evidence="12 13">
    <name type="scientific">Sporormia fimetaria CBS 119925</name>
    <dbReference type="NCBI Taxonomy" id="1340428"/>
    <lineage>
        <taxon>Eukaryota</taxon>
        <taxon>Fungi</taxon>
        <taxon>Dikarya</taxon>
        <taxon>Ascomycota</taxon>
        <taxon>Pezizomycotina</taxon>
        <taxon>Dothideomycetes</taxon>
        <taxon>Pleosporomycetidae</taxon>
        <taxon>Pleosporales</taxon>
        <taxon>Sporormiaceae</taxon>
        <taxon>Sporormia</taxon>
    </lineage>
</organism>
<keyword evidence="7" id="KW-1015">Disulfide bond</keyword>
<gene>
    <name evidence="12" type="ORF">M011DRAFT_469546</name>
</gene>
<comment type="subcellular location">
    <subcellularLocation>
        <location evidence="1">Membrane</location>
        <topology evidence="1">Lipid-anchor</topology>
        <topology evidence="1">GPI-anchor</topology>
    </subcellularLocation>
    <subcellularLocation>
        <location evidence="2">Secreted</location>
    </subcellularLocation>
</comment>
<evidence type="ECO:0000256" key="9">
    <source>
        <dbReference type="SAM" id="Phobius"/>
    </source>
</evidence>
<feature type="chain" id="PRO_5025621040" description="CFEM domain-containing protein" evidence="10">
    <location>
        <begin position="17"/>
        <end position="220"/>
    </location>
</feature>
<keyword evidence="9" id="KW-1133">Transmembrane helix</keyword>
<keyword evidence="5" id="KW-0325">Glycoprotein</keyword>
<keyword evidence="13" id="KW-1185">Reference proteome</keyword>
<evidence type="ECO:0000256" key="1">
    <source>
        <dbReference type="ARBA" id="ARBA00004589"/>
    </source>
</evidence>
<evidence type="ECO:0000259" key="11">
    <source>
        <dbReference type="Pfam" id="PF05730"/>
    </source>
</evidence>
<keyword evidence="6 10" id="KW-0732">Signal</keyword>
<dbReference type="InterPro" id="IPR008427">
    <property type="entry name" value="Extracellular_membr_CFEM_dom"/>
</dbReference>
<evidence type="ECO:0000313" key="13">
    <source>
        <dbReference type="Proteomes" id="UP000799440"/>
    </source>
</evidence>
<dbReference type="Proteomes" id="UP000799440">
    <property type="component" value="Unassembled WGS sequence"/>
</dbReference>
<reference evidence="12" key="1">
    <citation type="journal article" date="2020" name="Stud. Mycol.">
        <title>101 Dothideomycetes genomes: a test case for predicting lifestyles and emergence of pathogens.</title>
        <authorList>
            <person name="Haridas S."/>
            <person name="Albert R."/>
            <person name="Binder M."/>
            <person name="Bloem J."/>
            <person name="Labutti K."/>
            <person name="Salamov A."/>
            <person name="Andreopoulos B."/>
            <person name="Baker S."/>
            <person name="Barry K."/>
            <person name="Bills G."/>
            <person name="Bluhm B."/>
            <person name="Cannon C."/>
            <person name="Castanera R."/>
            <person name="Culley D."/>
            <person name="Daum C."/>
            <person name="Ezra D."/>
            <person name="Gonzalez J."/>
            <person name="Henrissat B."/>
            <person name="Kuo A."/>
            <person name="Liang C."/>
            <person name="Lipzen A."/>
            <person name="Lutzoni F."/>
            <person name="Magnuson J."/>
            <person name="Mondo S."/>
            <person name="Nolan M."/>
            <person name="Ohm R."/>
            <person name="Pangilinan J."/>
            <person name="Park H.-J."/>
            <person name="Ramirez L."/>
            <person name="Alfaro M."/>
            <person name="Sun H."/>
            <person name="Tritt A."/>
            <person name="Yoshinaga Y."/>
            <person name="Zwiers L.-H."/>
            <person name="Turgeon B."/>
            <person name="Goodwin S."/>
            <person name="Spatafora J."/>
            <person name="Crous P."/>
            <person name="Grigoriev I."/>
        </authorList>
    </citation>
    <scope>NUCLEOTIDE SEQUENCE</scope>
    <source>
        <strain evidence="12">CBS 119925</strain>
    </source>
</reference>
<evidence type="ECO:0000256" key="3">
    <source>
        <dbReference type="ARBA" id="ARBA00010031"/>
    </source>
</evidence>
<evidence type="ECO:0000256" key="8">
    <source>
        <dbReference type="ARBA" id="ARBA00023288"/>
    </source>
</evidence>
<evidence type="ECO:0000256" key="4">
    <source>
        <dbReference type="ARBA" id="ARBA00022525"/>
    </source>
</evidence>
<feature type="transmembrane region" description="Helical" evidence="9">
    <location>
        <begin position="143"/>
        <end position="165"/>
    </location>
</feature>
<comment type="similarity">
    <text evidence="3">Belongs to the RBT5 family.</text>
</comment>
<evidence type="ECO:0000256" key="10">
    <source>
        <dbReference type="SAM" id="SignalP"/>
    </source>
</evidence>
<proteinExistence type="inferred from homology"/>
<keyword evidence="8" id="KW-0449">Lipoprotein</keyword>
<dbReference type="EMBL" id="MU006582">
    <property type="protein sequence ID" value="KAF2745492.1"/>
    <property type="molecule type" value="Genomic_DNA"/>
</dbReference>
<accession>A0A6A6V4D8</accession>
<evidence type="ECO:0000256" key="2">
    <source>
        <dbReference type="ARBA" id="ARBA00004613"/>
    </source>
</evidence>
<keyword evidence="9" id="KW-0472">Membrane</keyword>
<evidence type="ECO:0000313" key="12">
    <source>
        <dbReference type="EMBL" id="KAF2745492.1"/>
    </source>
</evidence>
<name>A0A6A6V4D8_9PLEO</name>
<dbReference type="GO" id="GO:0098552">
    <property type="term" value="C:side of membrane"/>
    <property type="evidence" value="ECO:0007669"/>
    <property type="project" value="UniProtKB-KW"/>
</dbReference>
<dbReference type="AlphaFoldDB" id="A0A6A6V4D8"/>
<dbReference type="OrthoDB" id="3767534at2759"/>
<feature type="domain" description="CFEM" evidence="11">
    <location>
        <begin position="47"/>
        <end position="103"/>
    </location>
</feature>
<protein>
    <recommendedName>
        <fullName evidence="11">CFEM domain-containing protein</fullName>
    </recommendedName>
</protein>
<keyword evidence="9" id="KW-0812">Transmembrane</keyword>
<evidence type="ECO:0000256" key="6">
    <source>
        <dbReference type="ARBA" id="ARBA00022729"/>
    </source>
</evidence>
<keyword evidence="4" id="KW-0964">Secreted</keyword>
<dbReference type="GO" id="GO:0005576">
    <property type="term" value="C:extracellular region"/>
    <property type="evidence" value="ECO:0007669"/>
    <property type="project" value="UniProtKB-SubCell"/>
</dbReference>
<keyword evidence="5" id="KW-0336">GPI-anchor</keyword>
<feature type="signal peptide" evidence="10">
    <location>
        <begin position="1"/>
        <end position="16"/>
    </location>
</feature>
<dbReference type="Pfam" id="PF05730">
    <property type="entry name" value="CFEM"/>
    <property type="match status" value="1"/>
</dbReference>
<sequence length="220" mass="24103">MRFLLIPLLWTGFVTAQFDLGEVPTCAVRQVPTPEKASQTNRAKQVSCFKSSLDSPPCQVPSPFVCQCKDNAYEGYMTPCLHQSKCGWDQRQIAMRLWQTACEEVTAASMASGTPYDAPLSSSSAAPPVSSPESKAKLSTGTIAGVSVGVTFAVALLVVGVLVFWRRRRLSARYTQQEDLSRASDKEVVVVETTAKYAPPYNYELDALRSYCCNVLCIHC</sequence>
<evidence type="ECO:0000256" key="5">
    <source>
        <dbReference type="ARBA" id="ARBA00022622"/>
    </source>
</evidence>